<protein>
    <submittedName>
        <fullName evidence="1">Uncharacterized protein</fullName>
    </submittedName>
</protein>
<accession>A0AB37Z264</accession>
<comment type="caution">
    <text evidence="1">The sequence shown here is derived from an EMBL/GenBank/DDBJ whole genome shotgun (WGS) entry which is preliminary data.</text>
</comment>
<evidence type="ECO:0000313" key="2">
    <source>
        <dbReference type="Proteomes" id="UP000195728"/>
    </source>
</evidence>
<sequence length="18" mass="2059">MLIVRKTELKVEANGFLP</sequence>
<name>A0AB37Z264_9BACI</name>
<reference evidence="1 2" key="1">
    <citation type="submission" date="2016-08" db="EMBL/GenBank/DDBJ databases">
        <authorList>
            <person name="Loux V."/>
            <person name="Rue O."/>
        </authorList>
    </citation>
    <scope>NUCLEOTIDE SEQUENCE [LARGE SCALE GENOMIC DNA]</scope>
    <source>
        <strain evidence="1 2">WSBC_10311</strain>
    </source>
</reference>
<evidence type="ECO:0000313" key="1">
    <source>
        <dbReference type="EMBL" id="SCC67380.1"/>
    </source>
</evidence>
<dbReference type="Proteomes" id="UP000195728">
    <property type="component" value="Unassembled WGS sequence"/>
</dbReference>
<organism evidence="1 2">
    <name type="scientific">Bacillus wiedmannii</name>
    <dbReference type="NCBI Taxonomy" id="1890302"/>
    <lineage>
        <taxon>Bacteria</taxon>
        <taxon>Bacillati</taxon>
        <taxon>Bacillota</taxon>
        <taxon>Bacilli</taxon>
        <taxon>Bacillales</taxon>
        <taxon>Bacillaceae</taxon>
        <taxon>Bacillus</taxon>
        <taxon>Bacillus cereus group</taxon>
    </lineage>
</organism>
<dbReference type="EMBL" id="FMBG01000023">
    <property type="protein sequence ID" value="SCC67380.1"/>
    <property type="molecule type" value="Genomic_DNA"/>
</dbReference>
<gene>
    <name evidence="1" type="ORF">BC10311_05934</name>
</gene>
<proteinExistence type="predicted"/>
<dbReference type="AlphaFoldDB" id="A0AB37Z264"/>